<organism evidence="2 3">
    <name type="scientific">Paraglaciecola mesophila</name>
    <dbReference type="NCBI Taxonomy" id="197222"/>
    <lineage>
        <taxon>Bacteria</taxon>
        <taxon>Pseudomonadati</taxon>
        <taxon>Pseudomonadota</taxon>
        <taxon>Gammaproteobacteria</taxon>
        <taxon>Alteromonadales</taxon>
        <taxon>Alteromonadaceae</taxon>
        <taxon>Paraglaciecola</taxon>
    </lineage>
</organism>
<comment type="caution">
    <text evidence="2">The sequence shown here is derived from an EMBL/GenBank/DDBJ whole genome shotgun (WGS) entry which is preliminary data.</text>
</comment>
<protein>
    <submittedName>
        <fullName evidence="2">DUF3087 family protein</fullName>
    </submittedName>
</protein>
<dbReference type="RefSeq" id="WP_342881322.1">
    <property type="nucleotide sequence ID" value="NZ_JBBMQS010000003.1"/>
</dbReference>
<keyword evidence="1" id="KW-0472">Membrane</keyword>
<sequence length="168" mass="19247">MQLINVNKVRYRRHLSWVIGICISGLAAGSLGISQLLIALFPDQSGSHFHWNLLGVIVSSVTIGWLLNKYRHHDFMTEVTYVWELKKTLNKINRKLPKLKAAAANGNLNAMLALQYCYSGSRLLWELDDNTIVMEELTIEQAKLDALMTQYKIILHVEDYNDSLLKEF</sequence>
<proteinExistence type="predicted"/>
<evidence type="ECO:0000313" key="2">
    <source>
        <dbReference type="EMBL" id="MEM5497223.1"/>
    </source>
</evidence>
<feature type="transmembrane region" description="Helical" evidence="1">
    <location>
        <begin position="49"/>
        <end position="67"/>
    </location>
</feature>
<keyword evidence="3" id="KW-1185">Reference proteome</keyword>
<dbReference type="EMBL" id="JBBMQS010000003">
    <property type="protein sequence ID" value="MEM5497223.1"/>
    <property type="molecule type" value="Genomic_DNA"/>
</dbReference>
<gene>
    <name evidence="2" type="ORF">WNY77_07455</name>
</gene>
<keyword evidence="1" id="KW-1133">Transmembrane helix</keyword>
<evidence type="ECO:0000256" key="1">
    <source>
        <dbReference type="SAM" id="Phobius"/>
    </source>
</evidence>
<evidence type="ECO:0000313" key="3">
    <source>
        <dbReference type="Proteomes" id="UP001461163"/>
    </source>
</evidence>
<feature type="transmembrane region" description="Helical" evidence="1">
    <location>
        <begin position="15"/>
        <end position="37"/>
    </location>
</feature>
<keyword evidence="1" id="KW-0812">Transmembrane</keyword>
<dbReference type="Proteomes" id="UP001461163">
    <property type="component" value="Unassembled WGS sequence"/>
</dbReference>
<name>A0ABU9SUN0_9ALTE</name>
<dbReference type="Pfam" id="PF11286">
    <property type="entry name" value="DUF3087"/>
    <property type="match status" value="1"/>
</dbReference>
<accession>A0ABU9SUN0</accession>
<reference evidence="2 3" key="1">
    <citation type="submission" date="2024-03" db="EMBL/GenBank/DDBJ databases">
        <title>Community enrichment and isolation of bacterial strains for fucoidan degradation.</title>
        <authorList>
            <person name="Sichert A."/>
        </authorList>
    </citation>
    <scope>NUCLEOTIDE SEQUENCE [LARGE SCALE GENOMIC DNA]</scope>
    <source>
        <strain evidence="2 3">AS12</strain>
    </source>
</reference>
<dbReference type="InterPro" id="IPR021438">
    <property type="entry name" value="DUF3087"/>
</dbReference>